<dbReference type="EMBL" id="UFYA01000001">
    <property type="protein sequence ID" value="STD12651.1"/>
    <property type="molecule type" value="Genomic_DNA"/>
</dbReference>
<dbReference type="InterPro" id="IPR052718">
    <property type="entry name" value="NmrA-type_oxidoreductase"/>
</dbReference>
<comment type="caution">
    <text evidence="2">The sequence shown here is derived from an EMBL/GenBank/DDBJ whole genome shotgun (WGS) entry which is preliminary data.</text>
</comment>
<feature type="domain" description="NmrA-like" evidence="1">
    <location>
        <begin position="4"/>
        <end position="230"/>
    </location>
</feature>
<keyword evidence="2" id="KW-0560">Oxidoreductase</keyword>
<sequence>MSSTRIAVTGATGHIGGSVARKLAEQNVPLRVFVRDATRLPELGDVEITEGTYTDSERVYDALQGIDVLFFVSADENADLLRTHDRFISAAMAAGVNHVVYLSFAGAMRDATCTVARDHWHTERLIRTTCRHWTFLRDNMYADTLPQLVGEDGVIRGPGRKGKIAPVAQEDIVDVAVSVLLNPHTYDHRSLELSGPQAFPWAELARLLQEESGQAVSYQHTSVEETMDELLGTLEPWQACARVSHFLAAAKGELGDVTRDIERVLGRPATSAQTVLRNIYAASPALTG</sequence>
<evidence type="ECO:0000259" key="1">
    <source>
        <dbReference type="Pfam" id="PF05368"/>
    </source>
</evidence>
<organism evidence="2 3">
    <name type="scientific">Dermatophilus congolensis</name>
    <dbReference type="NCBI Taxonomy" id="1863"/>
    <lineage>
        <taxon>Bacteria</taxon>
        <taxon>Bacillati</taxon>
        <taxon>Actinomycetota</taxon>
        <taxon>Actinomycetes</taxon>
        <taxon>Micrococcales</taxon>
        <taxon>Dermatophilaceae</taxon>
        <taxon>Dermatophilus</taxon>
    </lineage>
</organism>
<name>A0AA46H124_9MICO</name>
<dbReference type="AlphaFoldDB" id="A0AA46H124"/>
<dbReference type="InterPro" id="IPR008030">
    <property type="entry name" value="NmrA-like"/>
</dbReference>
<gene>
    <name evidence="2" type="primary">azoB</name>
    <name evidence="2" type="ORF">NCTC7915_01812</name>
</gene>
<dbReference type="PANTHER" id="PTHR47129:SF1">
    <property type="entry name" value="NMRA-LIKE DOMAIN-CONTAINING PROTEIN"/>
    <property type="match status" value="1"/>
</dbReference>
<dbReference type="Pfam" id="PF05368">
    <property type="entry name" value="NmrA"/>
    <property type="match status" value="1"/>
</dbReference>
<dbReference type="RefSeq" id="WP_115031397.1">
    <property type="nucleotide sequence ID" value="NZ_UFYA01000001.1"/>
</dbReference>
<dbReference type="PANTHER" id="PTHR47129">
    <property type="entry name" value="QUINONE OXIDOREDUCTASE 2"/>
    <property type="match status" value="1"/>
</dbReference>
<dbReference type="GO" id="GO:0016491">
    <property type="term" value="F:oxidoreductase activity"/>
    <property type="evidence" value="ECO:0007669"/>
    <property type="project" value="UniProtKB-KW"/>
</dbReference>
<reference evidence="2 3" key="1">
    <citation type="submission" date="2018-06" db="EMBL/GenBank/DDBJ databases">
        <authorList>
            <consortium name="Pathogen Informatics"/>
            <person name="Doyle S."/>
        </authorList>
    </citation>
    <scope>NUCLEOTIDE SEQUENCE [LARGE SCALE GENOMIC DNA]</scope>
    <source>
        <strain evidence="2 3">NCTC7915</strain>
    </source>
</reference>
<dbReference type="EC" id="1.7.-.-" evidence="2"/>
<dbReference type="SUPFAM" id="SSF51735">
    <property type="entry name" value="NAD(P)-binding Rossmann-fold domains"/>
    <property type="match status" value="1"/>
</dbReference>
<dbReference type="Proteomes" id="UP000254118">
    <property type="component" value="Unassembled WGS sequence"/>
</dbReference>
<dbReference type="Gene3D" id="3.40.50.720">
    <property type="entry name" value="NAD(P)-binding Rossmann-like Domain"/>
    <property type="match status" value="1"/>
</dbReference>
<protein>
    <submittedName>
        <fullName evidence="2">NAD(P)H azoreductase</fullName>
        <ecNumber evidence="2">1.7.-.-</ecNumber>
    </submittedName>
</protein>
<evidence type="ECO:0000313" key="3">
    <source>
        <dbReference type="Proteomes" id="UP000254118"/>
    </source>
</evidence>
<dbReference type="InterPro" id="IPR036291">
    <property type="entry name" value="NAD(P)-bd_dom_sf"/>
</dbReference>
<dbReference type="CDD" id="cd05269">
    <property type="entry name" value="TMR_SDR_a"/>
    <property type="match status" value="1"/>
</dbReference>
<dbReference type="Gene3D" id="3.90.25.10">
    <property type="entry name" value="UDP-galactose 4-epimerase, domain 1"/>
    <property type="match status" value="1"/>
</dbReference>
<evidence type="ECO:0000313" key="2">
    <source>
        <dbReference type="EMBL" id="STD12651.1"/>
    </source>
</evidence>
<proteinExistence type="predicted"/>
<accession>A0AA46H124</accession>